<dbReference type="AlphaFoldDB" id="A0A9D4JAB0"/>
<keyword evidence="2" id="KW-1185">Reference proteome</keyword>
<gene>
    <name evidence="1" type="ORF">DPMN_132680</name>
</gene>
<dbReference type="Proteomes" id="UP000828390">
    <property type="component" value="Unassembled WGS sequence"/>
</dbReference>
<proteinExistence type="predicted"/>
<protein>
    <submittedName>
        <fullName evidence="1">Uncharacterized protein</fullName>
    </submittedName>
</protein>
<sequence>MAVLDNLLRAKPSASALTLEITTMCQKNRPSQWIATLPDNEKDEILNGARELAPKVKEQYKETQVKLQQEIEKKL</sequence>
<accession>A0A9D4JAB0</accession>
<reference evidence="1" key="2">
    <citation type="submission" date="2020-11" db="EMBL/GenBank/DDBJ databases">
        <authorList>
            <person name="McCartney M.A."/>
            <person name="Auch B."/>
            <person name="Kono T."/>
            <person name="Mallez S."/>
            <person name="Becker A."/>
            <person name="Gohl D.M."/>
            <person name="Silverstein K.A.T."/>
            <person name="Koren S."/>
            <person name="Bechman K.B."/>
            <person name="Herman A."/>
            <person name="Abrahante J.E."/>
            <person name="Garbe J."/>
        </authorList>
    </citation>
    <scope>NUCLEOTIDE SEQUENCE</scope>
    <source>
        <strain evidence="1">Duluth1</strain>
        <tissue evidence="1">Whole animal</tissue>
    </source>
</reference>
<organism evidence="1 2">
    <name type="scientific">Dreissena polymorpha</name>
    <name type="common">Zebra mussel</name>
    <name type="synonym">Mytilus polymorpha</name>
    <dbReference type="NCBI Taxonomy" id="45954"/>
    <lineage>
        <taxon>Eukaryota</taxon>
        <taxon>Metazoa</taxon>
        <taxon>Spiralia</taxon>
        <taxon>Lophotrochozoa</taxon>
        <taxon>Mollusca</taxon>
        <taxon>Bivalvia</taxon>
        <taxon>Autobranchia</taxon>
        <taxon>Heteroconchia</taxon>
        <taxon>Euheterodonta</taxon>
        <taxon>Imparidentia</taxon>
        <taxon>Neoheterodontei</taxon>
        <taxon>Myida</taxon>
        <taxon>Dreissenoidea</taxon>
        <taxon>Dreissenidae</taxon>
        <taxon>Dreissena</taxon>
    </lineage>
</organism>
<reference evidence="1" key="1">
    <citation type="journal article" date="2019" name="bioRxiv">
        <title>The Genome of the Zebra Mussel, Dreissena polymorpha: A Resource for Invasive Species Research.</title>
        <authorList>
            <person name="McCartney M.A."/>
            <person name="Auch B."/>
            <person name="Kono T."/>
            <person name="Mallez S."/>
            <person name="Zhang Y."/>
            <person name="Obille A."/>
            <person name="Becker A."/>
            <person name="Abrahante J.E."/>
            <person name="Garbe J."/>
            <person name="Badalamenti J.P."/>
            <person name="Herman A."/>
            <person name="Mangelson H."/>
            <person name="Liachko I."/>
            <person name="Sullivan S."/>
            <person name="Sone E.D."/>
            <person name="Koren S."/>
            <person name="Silverstein K.A.T."/>
            <person name="Beckman K.B."/>
            <person name="Gohl D.M."/>
        </authorList>
    </citation>
    <scope>NUCLEOTIDE SEQUENCE</scope>
    <source>
        <strain evidence="1">Duluth1</strain>
        <tissue evidence="1">Whole animal</tissue>
    </source>
</reference>
<dbReference type="EMBL" id="JAIWYP010000006">
    <property type="protein sequence ID" value="KAH3804395.1"/>
    <property type="molecule type" value="Genomic_DNA"/>
</dbReference>
<comment type="caution">
    <text evidence="1">The sequence shown here is derived from an EMBL/GenBank/DDBJ whole genome shotgun (WGS) entry which is preliminary data.</text>
</comment>
<name>A0A9D4JAB0_DREPO</name>
<evidence type="ECO:0000313" key="1">
    <source>
        <dbReference type="EMBL" id="KAH3804395.1"/>
    </source>
</evidence>
<evidence type="ECO:0000313" key="2">
    <source>
        <dbReference type="Proteomes" id="UP000828390"/>
    </source>
</evidence>